<protein>
    <submittedName>
        <fullName evidence="1">Uncharacterized protein</fullName>
    </submittedName>
</protein>
<organism evidence="1 2">
    <name type="scientific">Handelsmanbacteria sp. (strain RIFCSPLOWO2_12_FULL_64_10)</name>
    <dbReference type="NCBI Taxonomy" id="1817868"/>
    <lineage>
        <taxon>Bacteria</taxon>
        <taxon>Candidatus Handelsmaniibacteriota</taxon>
    </lineage>
</organism>
<evidence type="ECO:0000313" key="1">
    <source>
        <dbReference type="EMBL" id="OGG56857.1"/>
    </source>
</evidence>
<comment type="caution">
    <text evidence="1">The sequence shown here is derived from an EMBL/GenBank/DDBJ whole genome shotgun (WGS) entry which is preliminary data.</text>
</comment>
<evidence type="ECO:0000313" key="2">
    <source>
        <dbReference type="Proteomes" id="UP000178606"/>
    </source>
</evidence>
<gene>
    <name evidence="1" type="ORF">A3F84_10710</name>
</gene>
<dbReference type="EMBL" id="MFKF01000023">
    <property type="protein sequence ID" value="OGG56857.1"/>
    <property type="molecule type" value="Genomic_DNA"/>
</dbReference>
<accession>A0A1F6D686</accession>
<name>A0A1F6D686_HANXR</name>
<sequence length="99" mass="11426">MLRRCFCKVPRDRLELLARQKYVQGNATVDLVKKTASPVEREEMMAVCLLNLSPDKLRGILSRDPEEVVQHVLRCQQEALRYLRERGIEVMPGEAECAE</sequence>
<dbReference type="AlphaFoldDB" id="A0A1F6D686"/>
<proteinExistence type="predicted"/>
<reference evidence="1 2" key="1">
    <citation type="journal article" date="2016" name="Nat. Commun.">
        <title>Thousands of microbial genomes shed light on interconnected biogeochemical processes in an aquifer system.</title>
        <authorList>
            <person name="Anantharaman K."/>
            <person name="Brown C.T."/>
            <person name="Hug L.A."/>
            <person name="Sharon I."/>
            <person name="Castelle C.J."/>
            <person name="Probst A.J."/>
            <person name="Thomas B.C."/>
            <person name="Singh A."/>
            <person name="Wilkins M.J."/>
            <person name="Karaoz U."/>
            <person name="Brodie E.L."/>
            <person name="Williams K.H."/>
            <person name="Hubbard S.S."/>
            <person name="Banfield J.F."/>
        </authorList>
    </citation>
    <scope>NUCLEOTIDE SEQUENCE [LARGE SCALE GENOMIC DNA]</scope>
    <source>
        <strain evidence="2">RIFCSPLOWO2_12_FULL_64_10</strain>
    </source>
</reference>
<dbReference type="Proteomes" id="UP000178606">
    <property type="component" value="Unassembled WGS sequence"/>
</dbReference>